<protein>
    <submittedName>
        <fullName evidence="2">Uncharacterized protein</fullName>
    </submittedName>
</protein>
<comment type="caution">
    <text evidence="2">The sequence shown here is derived from an EMBL/GenBank/DDBJ whole genome shotgun (WGS) entry which is preliminary data.</text>
</comment>
<feature type="compositionally biased region" description="Basic and acidic residues" evidence="1">
    <location>
        <begin position="1"/>
        <end position="11"/>
    </location>
</feature>
<reference evidence="2" key="1">
    <citation type="submission" date="2022-10" db="EMBL/GenBank/DDBJ databases">
        <title>Novel sulphate-reducing endosymbionts in the free-living metamonad Anaeramoeba.</title>
        <authorList>
            <person name="Jerlstrom-Hultqvist J."/>
            <person name="Cepicka I."/>
            <person name="Gallot-Lavallee L."/>
            <person name="Salas-Leiva D."/>
            <person name="Curtis B.A."/>
            <person name="Zahonova K."/>
            <person name="Pipaliya S."/>
            <person name="Dacks J."/>
            <person name="Roger A.J."/>
        </authorList>
    </citation>
    <scope>NUCLEOTIDE SEQUENCE</scope>
    <source>
        <strain evidence="2">BMAN</strain>
    </source>
</reference>
<evidence type="ECO:0000313" key="2">
    <source>
        <dbReference type="EMBL" id="KAJ5071275.1"/>
    </source>
</evidence>
<feature type="region of interest" description="Disordered" evidence="1">
    <location>
        <begin position="1"/>
        <end position="23"/>
    </location>
</feature>
<gene>
    <name evidence="2" type="ORF">M0811_10547</name>
</gene>
<sequence length="71" mass="8823">MNEPKEREKDSNQNQKLRTSRPKVNYDSEKLLYSNEIHRIKFTKLRNFLYQKLTKFTFQKFEDPFILFKSF</sequence>
<dbReference type="EMBL" id="JAPDFW010000090">
    <property type="protein sequence ID" value="KAJ5071275.1"/>
    <property type="molecule type" value="Genomic_DNA"/>
</dbReference>
<keyword evidence="3" id="KW-1185">Reference proteome</keyword>
<dbReference type="AlphaFoldDB" id="A0A9Q0LF35"/>
<proteinExistence type="predicted"/>
<accession>A0A9Q0LF35</accession>
<evidence type="ECO:0000256" key="1">
    <source>
        <dbReference type="SAM" id="MobiDB-lite"/>
    </source>
</evidence>
<name>A0A9Q0LF35_ANAIG</name>
<evidence type="ECO:0000313" key="3">
    <source>
        <dbReference type="Proteomes" id="UP001149090"/>
    </source>
</evidence>
<dbReference type="Proteomes" id="UP001149090">
    <property type="component" value="Unassembled WGS sequence"/>
</dbReference>
<organism evidence="2 3">
    <name type="scientific">Anaeramoeba ignava</name>
    <name type="common">Anaerobic marine amoeba</name>
    <dbReference type="NCBI Taxonomy" id="1746090"/>
    <lineage>
        <taxon>Eukaryota</taxon>
        <taxon>Metamonada</taxon>
        <taxon>Anaeramoebidae</taxon>
        <taxon>Anaeramoeba</taxon>
    </lineage>
</organism>